<reference evidence="1 2" key="1">
    <citation type="submission" date="2020-10" db="EMBL/GenBank/DDBJ databases">
        <title>Connecting structure to function with the recovery of over 1000 high-quality activated sludge metagenome-assembled genomes encoding full-length rRNA genes using long-read sequencing.</title>
        <authorList>
            <person name="Singleton C.M."/>
            <person name="Petriglieri F."/>
            <person name="Kristensen J.M."/>
            <person name="Kirkegaard R.H."/>
            <person name="Michaelsen T.Y."/>
            <person name="Andersen M.H."/>
            <person name="Karst S.M."/>
            <person name="Dueholm M.S."/>
            <person name="Nielsen P.H."/>
            <person name="Albertsen M."/>
        </authorList>
    </citation>
    <scope>NUCLEOTIDE SEQUENCE [LARGE SCALE GENOMIC DNA]</scope>
    <source>
        <strain evidence="1">Lyne_18-Q3-R50-59_MAXAC.006</strain>
    </source>
</reference>
<accession>A0A936ND22</accession>
<dbReference type="Proteomes" id="UP000727993">
    <property type="component" value="Unassembled WGS sequence"/>
</dbReference>
<protein>
    <submittedName>
        <fullName evidence="1">Uncharacterized protein</fullName>
    </submittedName>
</protein>
<name>A0A936ND22_9ACTN</name>
<sequence length="107" mass="10867">MLVIVTLLVIQAALLARDRIALTHRCGVAARHAMVRPDAAAVTAAGASAAEGGSGFSAELSGSRSVGSLVTVTCHQRLVTGLPLVGPMLGDPEVVERLVIRVESLGG</sequence>
<dbReference type="AlphaFoldDB" id="A0A936ND22"/>
<gene>
    <name evidence="1" type="ORF">IPN02_08205</name>
</gene>
<evidence type="ECO:0000313" key="1">
    <source>
        <dbReference type="EMBL" id="MBK9296811.1"/>
    </source>
</evidence>
<organism evidence="1 2">
    <name type="scientific">Candidatus Neomicrothrix subdominans</name>
    <dbReference type="NCBI Taxonomy" id="2954438"/>
    <lineage>
        <taxon>Bacteria</taxon>
        <taxon>Bacillati</taxon>
        <taxon>Actinomycetota</taxon>
        <taxon>Acidimicrobiia</taxon>
        <taxon>Acidimicrobiales</taxon>
        <taxon>Microthrixaceae</taxon>
        <taxon>Candidatus Neomicrothrix</taxon>
    </lineage>
</organism>
<evidence type="ECO:0000313" key="2">
    <source>
        <dbReference type="Proteomes" id="UP000727993"/>
    </source>
</evidence>
<dbReference type="EMBL" id="JADJZA010000006">
    <property type="protein sequence ID" value="MBK9296811.1"/>
    <property type="molecule type" value="Genomic_DNA"/>
</dbReference>
<proteinExistence type="predicted"/>
<comment type="caution">
    <text evidence="1">The sequence shown here is derived from an EMBL/GenBank/DDBJ whole genome shotgun (WGS) entry which is preliminary data.</text>
</comment>